<dbReference type="Proteomes" id="UP001060170">
    <property type="component" value="Chromosome 9"/>
</dbReference>
<reference evidence="1 2" key="3">
    <citation type="journal article" date="2022" name="Microbiol. Spectr.">
        <title>Folding features and dynamics of 3D genome architecture in plant fungal pathogens.</title>
        <authorList>
            <person name="Xia C."/>
        </authorList>
    </citation>
    <scope>NUCLEOTIDE SEQUENCE [LARGE SCALE GENOMIC DNA]</scope>
    <source>
        <strain evidence="1 2">93-210</strain>
    </source>
</reference>
<proteinExistence type="predicted"/>
<accession>A0ACC0E692</accession>
<evidence type="ECO:0000313" key="2">
    <source>
        <dbReference type="Proteomes" id="UP001060170"/>
    </source>
</evidence>
<dbReference type="EMBL" id="CM045873">
    <property type="protein sequence ID" value="KAI7947235.1"/>
    <property type="molecule type" value="Genomic_DNA"/>
</dbReference>
<evidence type="ECO:0000313" key="1">
    <source>
        <dbReference type="EMBL" id="KAI7947235.1"/>
    </source>
</evidence>
<comment type="caution">
    <text evidence="1">The sequence shown here is derived from an EMBL/GenBank/DDBJ whole genome shotgun (WGS) entry which is preliminary data.</text>
</comment>
<name>A0ACC0E692_9BASI</name>
<gene>
    <name evidence="1" type="ORF">MJO28_009143</name>
</gene>
<reference evidence="2" key="1">
    <citation type="journal article" date="2018" name="BMC Genomics">
        <title>Genomic insights into host adaptation between the wheat stripe rust pathogen (Puccinia striiformis f. sp. tritici) and the barley stripe rust pathogen (Puccinia striiformis f. sp. hordei).</title>
        <authorList>
            <person name="Xia C."/>
            <person name="Wang M."/>
            <person name="Yin C."/>
            <person name="Cornejo O.E."/>
            <person name="Hulbert S.H."/>
            <person name="Chen X."/>
        </authorList>
    </citation>
    <scope>NUCLEOTIDE SEQUENCE [LARGE SCALE GENOMIC DNA]</scope>
    <source>
        <strain evidence="2">93-210</strain>
    </source>
</reference>
<organism evidence="1 2">
    <name type="scientific">Puccinia striiformis f. sp. tritici</name>
    <dbReference type="NCBI Taxonomy" id="168172"/>
    <lineage>
        <taxon>Eukaryota</taxon>
        <taxon>Fungi</taxon>
        <taxon>Dikarya</taxon>
        <taxon>Basidiomycota</taxon>
        <taxon>Pucciniomycotina</taxon>
        <taxon>Pucciniomycetes</taxon>
        <taxon>Pucciniales</taxon>
        <taxon>Pucciniaceae</taxon>
        <taxon>Puccinia</taxon>
    </lineage>
</organism>
<keyword evidence="2" id="KW-1185">Reference proteome</keyword>
<sequence length="285" mass="31804">MSDRESRAGQEELPAAEKSPPDNANNRKFWPPDGTEETFIDHDCIVDSRGYPLYPNNETMFVKPHDKVTTNFGDVGFPKTTGVEYCAKRTWKITRIYCLGALICHNRGCQWVGSPPTARNAIEEYLAKKPKCPGAAGKCLGEVYHQPCDTTTIRVDENLKTKWGILRHDGLHEHPWPEAKKPDKLSKMKLKEEIAKNPTAGVFKLKLGKPTAPQNAFESVTTIHELFANSYHLRYHPRLILTELGINPDKAGGGVGDKFVHVMSLQTRPCSSSGGTQGELKISFF</sequence>
<protein>
    <submittedName>
        <fullName evidence="1">Uncharacterized protein</fullName>
    </submittedName>
</protein>
<reference evidence="2" key="2">
    <citation type="journal article" date="2018" name="Mol. Plant Microbe Interact.">
        <title>Genome sequence resources for the wheat stripe rust pathogen (Puccinia striiformis f. sp. tritici) and the barley stripe rust pathogen (Puccinia striiformis f. sp. hordei).</title>
        <authorList>
            <person name="Xia C."/>
            <person name="Wang M."/>
            <person name="Yin C."/>
            <person name="Cornejo O.E."/>
            <person name="Hulbert S.H."/>
            <person name="Chen X."/>
        </authorList>
    </citation>
    <scope>NUCLEOTIDE SEQUENCE [LARGE SCALE GENOMIC DNA]</scope>
    <source>
        <strain evidence="2">93-210</strain>
    </source>
</reference>